<dbReference type="EMBL" id="JBEAAL010000026">
    <property type="protein sequence ID" value="MEQ1408407.1"/>
    <property type="molecule type" value="Genomic_DNA"/>
</dbReference>
<feature type="transmembrane region" description="Helical" evidence="6">
    <location>
        <begin position="155"/>
        <end position="173"/>
    </location>
</feature>
<comment type="subcellular location">
    <subcellularLocation>
        <location evidence="1">Membrane</location>
        <topology evidence="1">Multi-pass membrane protein</topology>
    </subcellularLocation>
</comment>
<feature type="transmembrane region" description="Helical" evidence="6">
    <location>
        <begin position="6"/>
        <end position="24"/>
    </location>
</feature>
<dbReference type="Pfam" id="PF01594">
    <property type="entry name" value="AI-2E_transport"/>
    <property type="match status" value="1"/>
</dbReference>
<reference evidence="7 8" key="1">
    <citation type="submission" date="2024-05" db="EMBL/GenBank/DDBJ databases">
        <title>Neorhizobium sp. Rsf11, a plant growth promoting and heavy metal resistant PAH-degrader.</title>
        <authorList>
            <person name="Golubev S.N."/>
            <person name="Muratova A.Y."/>
            <person name="Markelova M.I."/>
        </authorList>
    </citation>
    <scope>NUCLEOTIDE SEQUENCE [LARGE SCALE GENOMIC DNA]</scope>
    <source>
        <strain evidence="7 8">Rsf11</strain>
    </source>
</reference>
<comment type="similarity">
    <text evidence="2">Belongs to the autoinducer-2 exporter (AI-2E) (TC 2.A.86) family.</text>
</comment>
<proteinExistence type="inferred from homology"/>
<dbReference type="PANTHER" id="PTHR21716">
    <property type="entry name" value="TRANSMEMBRANE PROTEIN"/>
    <property type="match status" value="1"/>
</dbReference>
<evidence type="ECO:0000256" key="2">
    <source>
        <dbReference type="ARBA" id="ARBA00009773"/>
    </source>
</evidence>
<evidence type="ECO:0000256" key="5">
    <source>
        <dbReference type="ARBA" id="ARBA00023136"/>
    </source>
</evidence>
<keyword evidence="3 6" id="KW-0812">Transmembrane</keyword>
<feature type="transmembrane region" description="Helical" evidence="6">
    <location>
        <begin position="236"/>
        <end position="257"/>
    </location>
</feature>
<protein>
    <submittedName>
        <fullName evidence="7">AI-2E family transporter</fullName>
    </submittedName>
</protein>
<feature type="transmembrane region" description="Helical" evidence="6">
    <location>
        <begin position="209"/>
        <end position="230"/>
    </location>
</feature>
<dbReference type="PANTHER" id="PTHR21716:SF4">
    <property type="entry name" value="TRANSMEMBRANE PROTEIN 245"/>
    <property type="match status" value="1"/>
</dbReference>
<accession>A0ABV0M948</accession>
<organism evidence="7 8">
    <name type="scientific">Neorhizobium phenanthreniclasticum</name>
    <dbReference type="NCBI Taxonomy" id="3157917"/>
    <lineage>
        <taxon>Bacteria</taxon>
        <taxon>Pseudomonadati</taxon>
        <taxon>Pseudomonadota</taxon>
        <taxon>Alphaproteobacteria</taxon>
        <taxon>Hyphomicrobiales</taxon>
        <taxon>Rhizobiaceae</taxon>
        <taxon>Rhizobium/Agrobacterium group</taxon>
        <taxon>Neorhizobium</taxon>
    </lineage>
</organism>
<feature type="transmembrane region" description="Helical" evidence="6">
    <location>
        <begin position="307"/>
        <end position="340"/>
    </location>
</feature>
<gene>
    <name evidence="7" type="ORF">ABK249_26090</name>
</gene>
<comment type="caution">
    <text evidence="7">The sequence shown here is derived from an EMBL/GenBank/DDBJ whole genome shotgun (WGS) entry which is preliminary data.</text>
</comment>
<evidence type="ECO:0000256" key="3">
    <source>
        <dbReference type="ARBA" id="ARBA00022692"/>
    </source>
</evidence>
<feature type="transmembrane region" description="Helical" evidence="6">
    <location>
        <begin position="269"/>
        <end position="287"/>
    </location>
</feature>
<feature type="transmembrane region" description="Helical" evidence="6">
    <location>
        <begin position="129"/>
        <end position="149"/>
    </location>
</feature>
<keyword evidence="4 6" id="KW-1133">Transmembrane helix</keyword>
<evidence type="ECO:0000313" key="7">
    <source>
        <dbReference type="EMBL" id="MEQ1408407.1"/>
    </source>
</evidence>
<dbReference type="InterPro" id="IPR002549">
    <property type="entry name" value="AI-2E-like"/>
</dbReference>
<evidence type="ECO:0000256" key="6">
    <source>
        <dbReference type="SAM" id="Phobius"/>
    </source>
</evidence>
<name>A0ABV0M948_9HYPH</name>
<evidence type="ECO:0000313" key="8">
    <source>
        <dbReference type="Proteomes" id="UP001496627"/>
    </source>
</evidence>
<sequence length="352" mass="38075">MPVQRISFYVLLVLVSIAFIAIVLPFYSAIFWAVVLAIIFFPLHARLEAGLHGRSNVAAAISVLICLCLVIIPGLIVLSSLVQQGNNLYQRIDNGEIDVRRLLQQLQGALPLFVQDWLHRLELNGFGELWTRVSGALMQGGGFFAGRALSLGQNTLQFFVAFGVMLYLLFFLFRDGRSLARVVGRALPLSDAHTHRFSSKFISVIRATVRGNVIIALIQGSIGGVAFWALGVEPALLWGVLMSLLSLLPAVGAALVWVPTAAYLALSGFWIKAAILVAIGVLVIGLVDNLLRPPLVGKETRLPDYVVLISTIGGISLMGINGFVIGPLIAALFMAAWGIFVEEQDRSDTESG</sequence>
<dbReference type="RefSeq" id="WP_227704802.1">
    <property type="nucleotide sequence ID" value="NZ_JBEAAL010000026.1"/>
</dbReference>
<dbReference type="Proteomes" id="UP001496627">
    <property type="component" value="Unassembled WGS sequence"/>
</dbReference>
<keyword evidence="5 6" id="KW-0472">Membrane</keyword>
<keyword evidence="8" id="KW-1185">Reference proteome</keyword>
<feature type="transmembrane region" description="Helical" evidence="6">
    <location>
        <begin position="57"/>
        <end position="82"/>
    </location>
</feature>
<evidence type="ECO:0000256" key="4">
    <source>
        <dbReference type="ARBA" id="ARBA00022989"/>
    </source>
</evidence>
<evidence type="ECO:0000256" key="1">
    <source>
        <dbReference type="ARBA" id="ARBA00004141"/>
    </source>
</evidence>